<proteinExistence type="inferred from homology"/>
<name>A0A7C5H8V2_UNCW3</name>
<evidence type="ECO:0000256" key="2">
    <source>
        <dbReference type="ARBA" id="ARBA00015190"/>
    </source>
</evidence>
<dbReference type="EMBL" id="DRTB01000103">
    <property type="protein sequence ID" value="HHE04708.1"/>
    <property type="molecule type" value="Genomic_DNA"/>
</dbReference>
<organism evidence="7">
    <name type="scientific">candidate division WOR-3 bacterium</name>
    <dbReference type="NCBI Taxonomy" id="2052148"/>
    <lineage>
        <taxon>Bacteria</taxon>
        <taxon>Bacteria division WOR-3</taxon>
    </lineage>
</organism>
<dbReference type="PIRSF" id="PIRSF006540">
    <property type="entry name" value="Nop17p"/>
    <property type="match status" value="1"/>
</dbReference>
<dbReference type="NCBIfam" id="NF003276">
    <property type="entry name" value="PRK04266.1-2"/>
    <property type="match status" value="1"/>
</dbReference>
<keyword evidence="5" id="KW-0808">Transferase</keyword>
<dbReference type="GO" id="GO:0008649">
    <property type="term" value="F:rRNA methyltransferase activity"/>
    <property type="evidence" value="ECO:0007669"/>
    <property type="project" value="TreeGrafter"/>
</dbReference>
<dbReference type="SMART" id="SM01206">
    <property type="entry name" value="Fibrillarin"/>
    <property type="match status" value="1"/>
</dbReference>
<gene>
    <name evidence="7" type="ORF">ENL19_01440</name>
</gene>
<evidence type="ECO:0000256" key="3">
    <source>
        <dbReference type="ARBA" id="ARBA00022552"/>
    </source>
</evidence>
<dbReference type="Gene3D" id="3.40.50.150">
    <property type="entry name" value="Vaccinia Virus protein VP39"/>
    <property type="match status" value="1"/>
</dbReference>
<keyword evidence="6" id="KW-0694">RNA-binding</keyword>
<dbReference type="PANTHER" id="PTHR10335:SF17">
    <property type="entry name" value="FIBRILLARIN"/>
    <property type="match status" value="1"/>
</dbReference>
<dbReference type="HAMAP" id="MF_00351">
    <property type="entry name" value="RNA_methyltransf_FlpA"/>
    <property type="match status" value="1"/>
</dbReference>
<dbReference type="InterPro" id="IPR029063">
    <property type="entry name" value="SAM-dependent_MTases_sf"/>
</dbReference>
<dbReference type="Gene3D" id="3.30.200.20">
    <property type="entry name" value="Phosphorylase Kinase, domain 1"/>
    <property type="match status" value="1"/>
</dbReference>
<keyword evidence="4" id="KW-0489">Methyltransferase</keyword>
<dbReference type="GO" id="GO:0003723">
    <property type="term" value="F:RNA binding"/>
    <property type="evidence" value="ECO:0007669"/>
    <property type="project" value="UniProtKB-KW"/>
</dbReference>
<protein>
    <recommendedName>
        <fullName evidence="2">rRNA 2'-O-methyltransferase fibrillarin</fullName>
    </recommendedName>
</protein>
<dbReference type="PANTHER" id="PTHR10335">
    <property type="entry name" value="RRNA 2-O-METHYLTRANSFERASE FIBRILLARIN"/>
    <property type="match status" value="1"/>
</dbReference>
<dbReference type="GO" id="GO:0000494">
    <property type="term" value="P:box C/D sno(s)RNA 3'-end processing"/>
    <property type="evidence" value="ECO:0007669"/>
    <property type="project" value="TreeGrafter"/>
</dbReference>
<dbReference type="PRINTS" id="PR00052">
    <property type="entry name" value="FIBRILLARIN"/>
</dbReference>
<dbReference type="Pfam" id="PF01269">
    <property type="entry name" value="Fibrillarin"/>
    <property type="match status" value="1"/>
</dbReference>
<evidence type="ECO:0000256" key="1">
    <source>
        <dbReference type="ARBA" id="ARBA00010632"/>
    </source>
</evidence>
<dbReference type="GO" id="GO:1990259">
    <property type="term" value="F:histone H2AQ104 methyltransferase activity"/>
    <property type="evidence" value="ECO:0007669"/>
    <property type="project" value="TreeGrafter"/>
</dbReference>
<dbReference type="InterPro" id="IPR000692">
    <property type="entry name" value="Fibrillarin"/>
</dbReference>
<sequence length="240" mass="27860">MKEYRKPEVSGFRKSNRFPKHNKFPLYFDKKGKRTDFYTLNLTPGEKFFDEQIKREKGKEYRHFDPGRSKLAAALLKNVSQIGLKEGDNVLYLGASHGYTPSFISDIVGKKGFVFAVDFAPRVVRDLVFVCEKRVNMAPIMADANHTFEIGPRIFNVDFVYQDVAQRNQAEIFLKNCKKFLKKEGFGILAVKSRSIDMAAKPKTIYDQVRKKLEQEVTIVDYRVLDPFEKDHCVFVIKKR</sequence>
<evidence type="ECO:0000256" key="6">
    <source>
        <dbReference type="ARBA" id="ARBA00022884"/>
    </source>
</evidence>
<reference evidence="7" key="1">
    <citation type="journal article" date="2020" name="mSystems">
        <title>Genome- and Community-Level Interaction Insights into Carbon Utilization and Element Cycling Functions of Hydrothermarchaeota in Hydrothermal Sediment.</title>
        <authorList>
            <person name="Zhou Z."/>
            <person name="Liu Y."/>
            <person name="Xu W."/>
            <person name="Pan J."/>
            <person name="Luo Z.H."/>
            <person name="Li M."/>
        </authorList>
    </citation>
    <scope>NUCLEOTIDE SEQUENCE [LARGE SCALE GENOMIC DNA]</scope>
    <source>
        <strain evidence="7">HyVt-74</strain>
    </source>
</reference>
<dbReference type="SUPFAM" id="SSF53335">
    <property type="entry name" value="S-adenosyl-L-methionine-dependent methyltransferases"/>
    <property type="match status" value="1"/>
</dbReference>
<evidence type="ECO:0000313" key="7">
    <source>
        <dbReference type="EMBL" id="HHE04708.1"/>
    </source>
</evidence>
<comment type="caution">
    <text evidence="7">The sequence shown here is derived from an EMBL/GenBank/DDBJ whole genome shotgun (WGS) entry which is preliminary data.</text>
</comment>
<keyword evidence="3" id="KW-0698">rRNA processing</keyword>
<evidence type="ECO:0000256" key="4">
    <source>
        <dbReference type="ARBA" id="ARBA00022603"/>
    </source>
</evidence>
<comment type="similarity">
    <text evidence="1">Belongs to the methyltransferase superfamily. Fibrillarin family.</text>
</comment>
<accession>A0A7C5H8V2</accession>
<dbReference type="Proteomes" id="UP000886110">
    <property type="component" value="Unassembled WGS sequence"/>
</dbReference>
<dbReference type="AlphaFoldDB" id="A0A7C5H8V2"/>
<evidence type="ECO:0000256" key="5">
    <source>
        <dbReference type="ARBA" id="ARBA00022679"/>
    </source>
</evidence>